<evidence type="ECO:0000256" key="4">
    <source>
        <dbReference type="ARBA" id="ARBA00022490"/>
    </source>
</evidence>
<keyword evidence="12" id="KW-0460">Magnesium</keyword>
<dbReference type="GO" id="GO:0050321">
    <property type="term" value="F:tau-protein kinase activity"/>
    <property type="evidence" value="ECO:0007669"/>
    <property type="project" value="TreeGrafter"/>
</dbReference>
<evidence type="ECO:0000256" key="5">
    <source>
        <dbReference type="ARBA" id="ARBA00022527"/>
    </source>
</evidence>
<evidence type="ECO:0000256" key="8">
    <source>
        <dbReference type="ARBA" id="ARBA00022723"/>
    </source>
</evidence>
<dbReference type="Pfam" id="PF00069">
    <property type="entry name" value="Pkinase"/>
    <property type="match status" value="1"/>
</dbReference>
<dbReference type="GO" id="GO:0046872">
    <property type="term" value="F:metal ion binding"/>
    <property type="evidence" value="ECO:0007669"/>
    <property type="project" value="UniProtKB-KW"/>
</dbReference>
<evidence type="ECO:0000313" key="20">
    <source>
        <dbReference type="Proteomes" id="UP001367676"/>
    </source>
</evidence>
<dbReference type="PROSITE" id="PS50030">
    <property type="entry name" value="UBA"/>
    <property type="match status" value="1"/>
</dbReference>
<feature type="domain" description="Protein kinase" evidence="17">
    <location>
        <begin position="13"/>
        <end position="264"/>
    </location>
</feature>
<evidence type="ECO:0000256" key="11">
    <source>
        <dbReference type="ARBA" id="ARBA00022840"/>
    </source>
</evidence>
<name>A0AAN9Y939_9HEMI</name>
<dbReference type="EC" id="2.7.11.1" evidence="3"/>
<evidence type="ECO:0000256" key="1">
    <source>
        <dbReference type="ARBA" id="ARBA00001946"/>
    </source>
</evidence>
<dbReference type="CDD" id="cd14071">
    <property type="entry name" value="STKc_SIK"/>
    <property type="match status" value="1"/>
</dbReference>
<keyword evidence="6" id="KW-0597">Phosphoprotein</keyword>
<feature type="domain" description="UBA" evidence="18">
    <location>
        <begin position="283"/>
        <end position="323"/>
    </location>
</feature>
<feature type="compositionally biased region" description="Low complexity" evidence="16">
    <location>
        <begin position="823"/>
        <end position="833"/>
    </location>
</feature>
<organism evidence="19 20">
    <name type="scientific">Parthenolecanium corni</name>
    <dbReference type="NCBI Taxonomy" id="536013"/>
    <lineage>
        <taxon>Eukaryota</taxon>
        <taxon>Metazoa</taxon>
        <taxon>Ecdysozoa</taxon>
        <taxon>Arthropoda</taxon>
        <taxon>Hexapoda</taxon>
        <taxon>Insecta</taxon>
        <taxon>Pterygota</taxon>
        <taxon>Neoptera</taxon>
        <taxon>Paraneoptera</taxon>
        <taxon>Hemiptera</taxon>
        <taxon>Sternorrhyncha</taxon>
        <taxon>Coccoidea</taxon>
        <taxon>Coccidae</taxon>
        <taxon>Parthenolecanium</taxon>
    </lineage>
</organism>
<evidence type="ECO:0000256" key="12">
    <source>
        <dbReference type="ARBA" id="ARBA00022842"/>
    </source>
</evidence>
<comment type="cofactor">
    <cofactor evidence="1">
        <name>Mg(2+)</name>
        <dbReference type="ChEBI" id="CHEBI:18420"/>
    </cofactor>
</comment>
<dbReference type="GO" id="GO:0005524">
    <property type="term" value="F:ATP binding"/>
    <property type="evidence" value="ECO:0007669"/>
    <property type="project" value="UniProtKB-UniRule"/>
</dbReference>
<evidence type="ECO:0000256" key="13">
    <source>
        <dbReference type="ARBA" id="ARBA00047899"/>
    </source>
</evidence>
<feature type="region of interest" description="Disordered" evidence="16">
    <location>
        <begin position="817"/>
        <end position="856"/>
    </location>
</feature>
<dbReference type="PANTHER" id="PTHR24346">
    <property type="entry name" value="MAP/MICROTUBULE AFFINITY-REGULATING KINASE"/>
    <property type="match status" value="1"/>
</dbReference>
<protein>
    <recommendedName>
        <fullName evidence="3">non-specific serine/threonine protein kinase</fullName>
        <ecNumber evidence="3">2.7.11.1</ecNumber>
    </recommendedName>
</protein>
<dbReference type="InterPro" id="IPR015940">
    <property type="entry name" value="UBA"/>
</dbReference>
<evidence type="ECO:0000256" key="15">
    <source>
        <dbReference type="PROSITE-ProRule" id="PRU10141"/>
    </source>
</evidence>
<keyword evidence="4" id="KW-0963">Cytoplasm</keyword>
<dbReference type="SUPFAM" id="SSF56112">
    <property type="entry name" value="Protein kinase-like (PK-like)"/>
    <property type="match status" value="1"/>
</dbReference>
<sequence length="1028" mass="115663">MGDGYCLEKVGFYNIERRIGKGNFAEVKLARHRLTRTEVAIKIIEKRRLDSMNLKKVHREVDIMKQLDHPHIIKLYQVMESNDMIFIVSEYASRGEIFDYIAKHGRMSESTARRKFWQILSAIEYCHNRRIVHRDLKAENLLLDSNMNIKIADFGFSNYYNPNEFLSTWCGSPPYAAPEVFEGKKYVGPEIDIWSLGVVLYVLVCGSLPFDGNTLHALRDRVLSGRFRIPYFMSTGCESLIRKMLVLDPHKRYTIEQIKRHSWMMQEAPRLLPSTGGSDGKNEPNEQIIHLMQNMGIDSGPVRESLRYKYYDHYSAIYYLFLDYPRQHLPIPIKEIQKSHYFEVIQQRQRHRKLSYQPVFQHTPLNSGLDSLNGGYNKRSSGEYRHSYIQDATKELHALKDISLNSTSSIFQSNSPCSTLDLLGSSNTEGRHRSPGCYAHVISSQQMLSNNISPLMTSSSTAAISQLNLPAANALSNQYYQSNISANSSPHSSTLNGLNVVDYLQQQQQYQDNLTQPSSTSPSSLSSHSVKLSSPTIGYGSMYSSSPNYTLVNSQFSSIINEMESLTESNLGTYERSVSGLRCSDGEGGYATDTPSYRFSYSDSPAGIIAQYSNSTDEGVEADIEDSFPQRLSYASSSSSSGVGVPNTSSFSNNESYSSFHALTNQNSFEGYKDKIKMEVTSSLPSCTAPSNYISSSTKTKKRKTPTTCPSSWRKYNAAHNPPVANQFFRCGMKSPSDFREGRRASDGFVTQIEPNGRNAETSSLKETTSKDNLFHPDSYHLTEKSKGFLELHELPKENYDLKSFYGNILGPEEEVSNRRQHSYLSSTSSSPSYKAQYESNKFKYPSPRSPTYTIRQSPYYDQSYSKGRDNFDKDSVFLDANPPPPCCKSPTKFHQKWQQSSNSAVPKGTAASGVSGYSCSQIIPSLQHSETSSPSKNRRKLFRQLKHKQPSNTSNESCSSMGGGSSGADEIPTIIEDSSNGFATNDDYIDRSDYLEHSSILSLHNEPANQHITWNSTIPPQSDVFQF</sequence>
<dbReference type="PANTHER" id="PTHR24346:SF74">
    <property type="entry name" value="PROTEIN KINASE DOMAIN-CONTAINING PROTEIN"/>
    <property type="match status" value="1"/>
</dbReference>
<dbReference type="CDD" id="cd14338">
    <property type="entry name" value="UBA_SIK"/>
    <property type="match status" value="1"/>
</dbReference>
<dbReference type="GO" id="GO:0035556">
    <property type="term" value="P:intracellular signal transduction"/>
    <property type="evidence" value="ECO:0007669"/>
    <property type="project" value="TreeGrafter"/>
</dbReference>
<evidence type="ECO:0000256" key="10">
    <source>
        <dbReference type="ARBA" id="ARBA00022777"/>
    </source>
</evidence>
<feature type="region of interest" description="Disordered" evidence="16">
    <location>
        <begin position="509"/>
        <end position="529"/>
    </location>
</feature>
<keyword evidence="7" id="KW-0808">Transferase</keyword>
<gene>
    <name evidence="19" type="ORF">V9T40_009486</name>
</gene>
<dbReference type="InterPro" id="IPR057380">
    <property type="entry name" value="UBA_SIK1/2/3"/>
</dbReference>
<evidence type="ECO:0000256" key="7">
    <source>
        <dbReference type="ARBA" id="ARBA00022679"/>
    </source>
</evidence>
<dbReference type="InterPro" id="IPR000719">
    <property type="entry name" value="Prot_kinase_dom"/>
</dbReference>
<proteinExistence type="predicted"/>
<feature type="region of interest" description="Disordered" evidence="16">
    <location>
        <begin position="946"/>
        <end position="982"/>
    </location>
</feature>
<evidence type="ECO:0000256" key="9">
    <source>
        <dbReference type="ARBA" id="ARBA00022741"/>
    </source>
</evidence>
<comment type="caution">
    <text evidence="19">The sequence shown here is derived from an EMBL/GenBank/DDBJ whole genome shotgun (WGS) entry which is preliminary data.</text>
</comment>
<evidence type="ECO:0000256" key="14">
    <source>
        <dbReference type="ARBA" id="ARBA00048679"/>
    </source>
</evidence>
<comment type="catalytic activity">
    <reaction evidence="13">
        <text>L-threonyl-[protein] + ATP = O-phospho-L-threonyl-[protein] + ADP + H(+)</text>
        <dbReference type="Rhea" id="RHEA:46608"/>
        <dbReference type="Rhea" id="RHEA-COMP:11060"/>
        <dbReference type="Rhea" id="RHEA-COMP:11605"/>
        <dbReference type="ChEBI" id="CHEBI:15378"/>
        <dbReference type="ChEBI" id="CHEBI:30013"/>
        <dbReference type="ChEBI" id="CHEBI:30616"/>
        <dbReference type="ChEBI" id="CHEBI:61977"/>
        <dbReference type="ChEBI" id="CHEBI:456216"/>
        <dbReference type="EC" id="2.7.11.1"/>
    </reaction>
</comment>
<dbReference type="InterPro" id="IPR034672">
    <property type="entry name" value="SIK"/>
</dbReference>
<dbReference type="AlphaFoldDB" id="A0AAN9Y939"/>
<feature type="region of interest" description="Disordered" evidence="16">
    <location>
        <begin position="691"/>
        <end position="710"/>
    </location>
</feature>
<dbReference type="PROSITE" id="PS00107">
    <property type="entry name" value="PROTEIN_KINASE_ATP"/>
    <property type="match status" value="1"/>
</dbReference>
<dbReference type="SMART" id="SM00220">
    <property type="entry name" value="S_TKc"/>
    <property type="match status" value="1"/>
</dbReference>
<dbReference type="FunFam" id="1.10.510.10:FF:000154">
    <property type="entry name" value="Serine/threonine-protein kinase SIK2"/>
    <property type="match status" value="1"/>
</dbReference>
<evidence type="ECO:0000313" key="19">
    <source>
        <dbReference type="EMBL" id="KAK7602045.1"/>
    </source>
</evidence>
<evidence type="ECO:0000256" key="16">
    <source>
        <dbReference type="SAM" id="MobiDB-lite"/>
    </source>
</evidence>
<dbReference type="Pfam" id="PF23312">
    <property type="entry name" value="UBA_SIK3"/>
    <property type="match status" value="1"/>
</dbReference>
<comment type="subcellular location">
    <subcellularLocation>
        <location evidence="2">Cytoplasm</location>
    </subcellularLocation>
</comment>
<dbReference type="InterPro" id="IPR017441">
    <property type="entry name" value="Protein_kinase_ATP_BS"/>
</dbReference>
<dbReference type="Proteomes" id="UP001367676">
    <property type="component" value="Unassembled WGS sequence"/>
</dbReference>
<dbReference type="EMBL" id="JBBCAQ010000010">
    <property type="protein sequence ID" value="KAK7602045.1"/>
    <property type="molecule type" value="Genomic_DNA"/>
</dbReference>
<evidence type="ECO:0000256" key="2">
    <source>
        <dbReference type="ARBA" id="ARBA00004496"/>
    </source>
</evidence>
<reference evidence="19 20" key="1">
    <citation type="submission" date="2024-03" db="EMBL/GenBank/DDBJ databases">
        <title>Adaptation during the transition from Ophiocordyceps entomopathogen to insect associate is accompanied by gene loss and intensified selection.</title>
        <authorList>
            <person name="Ward C.M."/>
            <person name="Onetto C.A."/>
            <person name="Borneman A.R."/>
        </authorList>
    </citation>
    <scope>NUCLEOTIDE SEQUENCE [LARGE SCALE GENOMIC DNA]</scope>
    <source>
        <strain evidence="19">AWRI1</strain>
        <tissue evidence="19">Single Adult Female</tissue>
    </source>
</reference>
<evidence type="ECO:0000259" key="17">
    <source>
        <dbReference type="PROSITE" id="PS50011"/>
    </source>
</evidence>
<feature type="region of interest" description="Disordered" evidence="16">
    <location>
        <begin position="889"/>
        <end position="911"/>
    </location>
</feature>
<keyword evidence="5" id="KW-0723">Serine/threonine-protein kinase</keyword>
<keyword evidence="10" id="KW-0418">Kinase</keyword>
<keyword evidence="9 15" id="KW-0547">Nucleotide-binding</keyword>
<feature type="region of interest" description="Disordered" evidence="16">
    <location>
        <begin position="753"/>
        <end position="776"/>
    </location>
</feature>
<evidence type="ECO:0000256" key="6">
    <source>
        <dbReference type="ARBA" id="ARBA00022553"/>
    </source>
</evidence>
<keyword evidence="20" id="KW-1185">Reference proteome</keyword>
<keyword evidence="11 15" id="KW-0067">ATP-binding</keyword>
<dbReference type="InterPro" id="IPR008271">
    <property type="entry name" value="Ser/Thr_kinase_AS"/>
</dbReference>
<keyword evidence="8" id="KW-0479">Metal-binding</keyword>
<dbReference type="GO" id="GO:0005737">
    <property type="term" value="C:cytoplasm"/>
    <property type="evidence" value="ECO:0007669"/>
    <property type="project" value="UniProtKB-SubCell"/>
</dbReference>
<evidence type="ECO:0000259" key="18">
    <source>
        <dbReference type="PROSITE" id="PS50030"/>
    </source>
</evidence>
<dbReference type="Gene3D" id="1.10.510.10">
    <property type="entry name" value="Transferase(Phosphotransferase) domain 1"/>
    <property type="match status" value="1"/>
</dbReference>
<dbReference type="PROSITE" id="PS00108">
    <property type="entry name" value="PROTEIN_KINASE_ST"/>
    <property type="match status" value="1"/>
</dbReference>
<dbReference type="PROSITE" id="PS50011">
    <property type="entry name" value="PROTEIN_KINASE_DOM"/>
    <property type="match status" value="1"/>
</dbReference>
<dbReference type="InterPro" id="IPR011009">
    <property type="entry name" value="Kinase-like_dom_sf"/>
</dbReference>
<feature type="binding site" evidence="15">
    <location>
        <position position="42"/>
    </location>
    <ligand>
        <name>ATP</name>
        <dbReference type="ChEBI" id="CHEBI:30616"/>
    </ligand>
</feature>
<accession>A0AAN9Y939</accession>
<evidence type="ECO:0000256" key="3">
    <source>
        <dbReference type="ARBA" id="ARBA00012513"/>
    </source>
</evidence>
<dbReference type="GO" id="GO:0000226">
    <property type="term" value="P:microtubule cytoskeleton organization"/>
    <property type="evidence" value="ECO:0007669"/>
    <property type="project" value="TreeGrafter"/>
</dbReference>
<dbReference type="FunFam" id="3.30.200.20:FF:000003">
    <property type="entry name" value="Non-specific serine/threonine protein kinase"/>
    <property type="match status" value="1"/>
</dbReference>
<comment type="catalytic activity">
    <reaction evidence="14">
        <text>L-seryl-[protein] + ATP = O-phospho-L-seryl-[protein] + ADP + H(+)</text>
        <dbReference type="Rhea" id="RHEA:17989"/>
        <dbReference type="Rhea" id="RHEA-COMP:9863"/>
        <dbReference type="Rhea" id="RHEA-COMP:11604"/>
        <dbReference type="ChEBI" id="CHEBI:15378"/>
        <dbReference type="ChEBI" id="CHEBI:29999"/>
        <dbReference type="ChEBI" id="CHEBI:30616"/>
        <dbReference type="ChEBI" id="CHEBI:83421"/>
        <dbReference type="ChEBI" id="CHEBI:456216"/>
        <dbReference type="EC" id="2.7.11.1"/>
    </reaction>
</comment>